<proteinExistence type="predicted"/>
<evidence type="ECO:0000313" key="3">
    <source>
        <dbReference type="EMBL" id="MBB6523327.1"/>
    </source>
</evidence>
<dbReference type="Gene3D" id="1.20.1050.10">
    <property type="match status" value="1"/>
</dbReference>
<gene>
    <name evidence="3" type="ORF">HNR48_003629</name>
</gene>
<dbReference type="SFLD" id="SFLDS00019">
    <property type="entry name" value="Glutathione_Transferase_(cytos"/>
    <property type="match status" value="1"/>
</dbReference>
<dbReference type="AlphaFoldDB" id="A0A7X0JW64"/>
<dbReference type="PROSITE" id="PS50404">
    <property type="entry name" value="GST_NTER"/>
    <property type="match status" value="1"/>
</dbReference>
<dbReference type="InterPro" id="IPR004046">
    <property type="entry name" value="GST_C"/>
</dbReference>
<dbReference type="SUPFAM" id="SSF52833">
    <property type="entry name" value="Thioredoxin-like"/>
    <property type="match status" value="1"/>
</dbReference>
<accession>A0A7X0JW64</accession>
<dbReference type="Proteomes" id="UP000528457">
    <property type="component" value="Unassembled WGS sequence"/>
</dbReference>
<dbReference type="InterPro" id="IPR034345">
    <property type="entry name" value="Gtt2-like_N"/>
</dbReference>
<dbReference type="PANTHER" id="PTHR44051">
    <property type="entry name" value="GLUTATHIONE S-TRANSFERASE-RELATED"/>
    <property type="match status" value="1"/>
</dbReference>
<dbReference type="InterPro" id="IPR036282">
    <property type="entry name" value="Glutathione-S-Trfase_C_sf"/>
</dbReference>
<feature type="domain" description="GST N-terminal" evidence="1">
    <location>
        <begin position="1"/>
        <end position="81"/>
    </location>
</feature>
<dbReference type="InterPro" id="IPR040079">
    <property type="entry name" value="Glutathione_S-Trfase"/>
</dbReference>
<keyword evidence="3" id="KW-0808">Transferase</keyword>
<dbReference type="SUPFAM" id="SSF47616">
    <property type="entry name" value="GST C-terminal domain-like"/>
    <property type="match status" value="1"/>
</dbReference>
<name>A0A7X0JW64_9GAMM</name>
<dbReference type="PROSITE" id="PS50405">
    <property type="entry name" value="GST_CTER"/>
    <property type="match status" value="1"/>
</dbReference>
<organism evidence="3 4">
    <name type="scientific">Pseudoteredinibacter isoporae</name>
    <dbReference type="NCBI Taxonomy" id="570281"/>
    <lineage>
        <taxon>Bacteria</taxon>
        <taxon>Pseudomonadati</taxon>
        <taxon>Pseudomonadota</taxon>
        <taxon>Gammaproteobacteria</taxon>
        <taxon>Cellvibrionales</taxon>
        <taxon>Cellvibrionaceae</taxon>
        <taxon>Pseudoteredinibacter</taxon>
    </lineage>
</organism>
<evidence type="ECO:0000259" key="1">
    <source>
        <dbReference type="PROSITE" id="PS50404"/>
    </source>
</evidence>
<dbReference type="InterPro" id="IPR004045">
    <property type="entry name" value="Glutathione_S-Trfase_N"/>
</dbReference>
<comment type="caution">
    <text evidence="3">The sequence shown here is derived from an EMBL/GenBank/DDBJ whole genome shotgun (WGS) entry which is preliminary data.</text>
</comment>
<dbReference type="Pfam" id="PF13409">
    <property type="entry name" value="GST_N_2"/>
    <property type="match status" value="1"/>
</dbReference>
<dbReference type="Pfam" id="PF00043">
    <property type="entry name" value="GST_C"/>
    <property type="match status" value="1"/>
</dbReference>
<dbReference type="Gene3D" id="3.40.30.10">
    <property type="entry name" value="Glutaredoxin"/>
    <property type="match status" value="1"/>
</dbReference>
<dbReference type="GO" id="GO:0016740">
    <property type="term" value="F:transferase activity"/>
    <property type="evidence" value="ECO:0007669"/>
    <property type="project" value="UniProtKB-KW"/>
</dbReference>
<keyword evidence="4" id="KW-1185">Reference proteome</keyword>
<dbReference type="SFLD" id="SFLDG00358">
    <property type="entry name" value="Main_(cytGST)"/>
    <property type="match status" value="1"/>
</dbReference>
<dbReference type="InParanoid" id="A0A7X0JW64"/>
<dbReference type="CDD" id="cd03051">
    <property type="entry name" value="GST_N_GTT2_like"/>
    <property type="match status" value="1"/>
</dbReference>
<dbReference type="RefSeq" id="WP_166848197.1">
    <property type="nucleotide sequence ID" value="NZ_JAAONY010000003.1"/>
</dbReference>
<dbReference type="EMBL" id="JACHHT010000003">
    <property type="protein sequence ID" value="MBB6523327.1"/>
    <property type="molecule type" value="Genomic_DNA"/>
</dbReference>
<protein>
    <submittedName>
        <fullName evidence="3">Glutathione S-transferase</fullName>
    </submittedName>
</protein>
<dbReference type="InterPro" id="IPR010987">
    <property type="entry name" value="Glutathione-S-Trfase_C-like"/>
</dbReference>
<feature type="domain" description="GST C-terminal" evidence="2">
    <location>
        <begin position="87"/>
        <end position="203"/>
    </location>
</feature>
<sequence>MKIFETNSTPNGRRVRMFLAEKGIDMEYVQVDIVGGENISPEFLAKNPGGRIPVLELDNGSYISETVSICRYFEELDPANTPLMGSNPEEKARIDMWQRLVEFNLMMNVGFCFRNVTGYFKDRETPVKEWGEVCGEQAMKFYDVLEHQLSQNEFIAGDSFSIADITAICAIDFARVMKLNPGEQHSNIQRWRDAVSARPSASA</sequence>
<evidence type="ECO:0000313" key="4">
    <source>
        <dbReference type="Proteomes" id="UP000528457"/>
    </source>
</evidence>
<dbReference type="InterPro" id="IPR036249">
    <property type="entry name" value="Thioredoxin-like_sf"/>
</dbReference>
<reference evidence="3 4" key="1">
    <citation type="submission" date="2020-08" db="EMBL/GenBank/DDBJ databases">
        <title>Genomic Encyclopedia of Type Strains, Phase IV (KMG-IV): sequencing the most valuable type-strain genomes for metagenomic binning, comparative biology and taxonomic classification.</title>
        <authorList>
            <person name="Goeker M."/>
        </authorList>
    </citation>
    <scope>NUCLEOTIDE SEQUENCE [LARGE SCALE GENOMIC DNA]</scope>
    <source>
        <strain evidence="3 4">DSM 22368</strain>
    </source>
</reference>
<dbReference type="PANTHER" id="PTHR44051:SF2">
    <property type="entry name" value="HYPOTHETICAL GLUTATHIONE S-TRANSFERASE LIKE PROTEIN"/>
    <property type="match status" value="1"/>
</dbReference>
<evidence type="ECO:0000259" key="2">
    <source>
        <dbReference type="PROSITE" id="PS50405"/>
    </source>
</evidence>